<keyword evidence="8 10" id="KW-1133">Transmembrane helix</keyword>
<feature type="transmembrane region" description="Helical" evidence="10">
    <location>
        <begin position="73"/>
        <end position="94"/>
    </location>
</feature>
<dbReference type="InterPro" id="IPR051408">
    <property type="entry name" value="Phosphate_transprt_permease"/>
</dbReference>
<feature type="transmembrane region" description="Helical" evidence="10">
    <location>
        <begin position="12"/>
        <end position="34"/>
    </location>
</feature>
<evidence type="ECO:0000256" key="1">
    <source>
        <dbReference type="ARBA" id="ARBA00003510"/>
    </source>
</evidence>
<proteinExistence type="inferred from homology"/>
<dbReference type="GO" id="GO:0005886">
    <property type="term" value="C:plasma membrane"/>
    <property type="evidence" value="ECO:0007669"/>
    <property type="project" value="UniProtKB-SubCell"/>
</dbReference>
<feature type="transmembrane region" description="Helical" evidence="10">
    <location>
        <begin position="201"/>
        <end position="220"/>
    </location>
</feature>
<dbReference type="PROSITE" id="PS50928">
    <property type="entry name" value="ABC_TM1"/>
    <property type="match status" value="1"/>
</dbReference>
<evidence type="ECO:0000256" key="10">
    <source>
        <dbReference type="RuleBase" id="RU363043"/>
    </source>
</evidence>
<comment type="caution">
    <text evidence="12">The sequence shown here is derived from an EMBL/GenBank/DDBJ whole genome shotgun (WGS) entry which is preliminary data.</text>
</comment>
<feature type="transmembrane region" description="Helical" evidence="10">
    <location>
        <begin position="40"/>
        <end position="61"/>
    </location>
</feature>
<dbReference type="Proteomes" id="UP000622552">
    <property type="component" value="Unassembled WGS sequence"/>
</dbReference>
<evidence type="ECO:0000256" key="5">
    <source>
        <dbReference type="ARBA" id="ARBA00022475"/>
    </source>
</evidence>
<feature type="transmembrane region" description="Helical" evidence="10">
    <location>
        <begin position="252"/>
        <end position="273"/>
    </location>
</feature>
<evidence type="ECO:0000256" key="3">
    <source>
        <dbReference type="ARBA" id="ARBA00007069"/>
    </source>
</evidence>
<dbReference type="AlphaFoldDB" id="A0A8J7KIZ2"/>
<dbReference type="Gene3D" id="1.10.3720.10">
    <property type="entry name" value="MetI-like"/>
    <property type="match status" value="1"/>
</dbReference>
<keyword evidence="7 10" id="KW-0812">Transmembrane</keyword>
<protein>
    <recommendedName>
        <fullName evidence="10">Phosphate transport system permease protein PstA</fullName>
    </recommendedName>
</protein>
<gene>
    <name evidence="12" type="ORF">IW245_006069</name>
</gene>
<evidence type="ECO:0000313" key="13">
    <source>
        <dbReference type="Proteomes" id="UP000622552"/>
    </source>
</evidence>
<keyword evidence="4" id="KW-0813">Transport</keyword>
<evidence type="ECO:0000256" key="4">
    <source>
        <dbReference type="ARBA" id="ARBA00022448"/>
    </source>
</evidence>
<evidence type="ECO:0000259" key="11">
    <source>
        <dbReference type="PROSITE" id="PS50928"/>
    </source>
</evidence>
<dbReference type="EMBL" id="JADOUF010000001">
    <property type="protein sequence ID" value="MBG6139875.1"/>
    <property type="molecule type" value="Genomic_DNA"/>
</dbReference>
<keyword evidence="6" id="KW-0592">Phosphate transport</keyword>
<name>A0A8J7KIZ2_9ACTN</name>
<feature type="domain" description="ABC transmembrane type-1" evidence="11">
    <location>
        <begin position="126"/>
        <end position="337"/>
    </location>
</feature>
<feature type="transmembrane region" description="Helical" evidence="10">
    <location>
        <begin position="165"/>
        <end position="189"/>
    </location>
</feature>
<dbReference type="Pfam" id="PF00528">
    <property type="entry name" value="BPD_transp_1"/>
    <property type="match status" value="1"/>
</dbReference>
<dbReference type="SUPFAM" id="SSF161098">
    <property type="entry name" value="MetI-like"/>
    <property type="match status" value="1"/>
</dbReference>
<evidence type="ECO:0000313" key="12">
    <source>
        <dbReference type="EMBL" id="MBG6139875.1"/>
    </source>
</evidence>
<dbReference type="InterPro" id="IPR005672">
    <property type="entry name" value="Phosphate_PstA"/>
</dbReference>
<evidence type="ECO:0000256" key="2">
    <source>
        <dbReference type="ARBA" id="ARBA00004651"/>
    </source>
</evidence>
<organism evidence="12 13">
    <name type="scientific">Longispora fulva</name>
    <dbReference type="NCBI Taxonomy" id="619741"/>
    <lineage>
        <taxon>Bacteria</taxon>
        <taxon>Bacillati</taxon>
        <taxon>Actinomycetota</taxon>
        <taxon>Actinomycetes</taxon>
        <taxon>Micromonosporales</taxon>
        <taxon>Micromonosporaceae</taxon>
        <taxon>Longispora</taxon>
    </lineage>
</organism>
<dbReference type="InterPro" id="IPR035906">
    <property type="entry name" value="MetI-like_sf"/>
</dbReference>
<dbReference type="GO" id="GO:0005315">
    <property type="term" value="F:phosphate transmembrane transporter activity"/>
    <property type="evidence" value="ECO:0007669"/>
    <property type="project" value="InterPro"/>
</dbReference>
<evidence type="ECO:0000256" key="9">
    <source>
        <dbReference type="ARBA" id="ARBA00023136"/>
    </source>
</evidence>
<keyword evidence="9 10" id="KW-0472">Membrane</keyword>
<keyword evidence="13" id="KW-1185">Reference proteome</keyword>
<dbReference type="CDD" id="cd06261">
    <property type="entry name" value="TM_PBP2"/>
    <property type="match status" value="1"/>
</dbReference>
<feature type="transmembrane region" description="Helical" evidence="10">
    <location>
        <begin position="133"/>
        <end position="153"/>
    </location>
</feature>
<sequence length="348" mass="36328">MMVALTARRLPRFAPAGIGAAAVVVAAALCFGLGLGGVVLTALFSAVLFVVGLYIATRAVEGPRAARSRVATSFIYGAFLLAIIPLVSVIITVLSKGSARLDANFFSTSMNLITARDAHGGAYHAIIGTLEQVAISVVIAVPLGILGAVYIVEYGRGRLAKAIQFFVDVMTGIPSIVAGLFILAFWVMAITPMFSADGRPVLSGFAASLALAVLMLPTVVRSTEEMLRLVPNELREGSYALGIPKWKTITKIVLPTAAPGIVTGVMLAIARAAGETAPVLLVAGASKAINFNPFESQSSLALFVYDQATDSSKFAPGRAWTAALTLIVIVLTLTVAAKLLARRSKLSR</sequence>
<dbReference type="PANTHER" id="PTHR42922">
    <property type="entry name" value="PHOSPHATE TRANSPORT SYSTEM PERMEASE PROTEIN PSTA"/>
    <property type="match status" value="1"/>
</dbReference>
<evidence type="ECO:0000256" key="7">
    <source>
        <dbReference type="ARBA" id="ARBA00022692"/>
    </source>
</evidence>
<comment type="function">
    <text evidence="1">Part of the binding-protein-dependent transport system for phosphate; probably responsible for the translocation of the substrate across the membrane.</text>
</comment>
<dbReference type="GO" id="GO:0035435">
    <property type="term" value="P:phosphate ion transmembrane transport"/>
    <property type="evidence" value="ECO:0007669"/>
    <property type="project" value="InterPro"/>
</dbReference>
<evidence type="ECO:0000256" key="6">
    <source>
        <dbReference type="ARBA" id="ARBA00022592"/>
    </source>
</evidence>
<comment type="similarity">
    <text evidence="3 10">Belongs to the binding-protein-dependent transport system permease family. CysTW subfamily.</text>
</comment>
<dbReference type="InterPro" id="IPR000515">
    <property type="entry name" value="MetI-like"/>
</dbReference>
<evidence type="ECO:0000256" key="8">
    <source>
        <dbReference type="ARBA" id="ARBA00022989"/>
    </source>
</evidence>
<dbReference type="NCBIfam" id="TIGR00974">
    <property type="entry name" value="3a0107s02c"/>
    <property type="match status" value="1"/>
</dbReference>
<accession>A0A8J7KIZ2</accession>
<keyword evidence="5 10" id="KW-1003">Cell membrane</keyword>
<dbReference type="PANTHER" id="PTHR42922:SF1">
    <property type="entry name" value="PHOSPHATE TRANSPORT SYSTEM PERMEASE PROTEIN PSTA"/>
    <property type="match status" value="1"/>
</dbReference>
<reference evidence="12" key="1">
    <citation type="submission" date="2020-11" db="EMBL/GenBank/DDBJ databases">
        <title>Sequencing the genomes of 1000 actinobacteria strains.</title>
        <authorList>
            <person name="Klenk H.-P."/>
        </authorList>
    </citation>
    <scope>NUCLEOTIDE SEQUENCE</scope>
    <source>
        <strain evidence="12">DSM 45356</strain>
    </source>
</reference>
<comment type="subcellular location">
    <subcellularLocation>
        <location evidence="2 10">Cell membrane</location>
        <topology evidence="2 10">Multi-pass membrane protein</topology>
    </subcellularLocation>
</comment>
<feature type="transmembrane region" description="Helical" evidence="10">
    <location>
        <begin position="319"/>
        <end position="341"/>
    </location>
</feature>